<sequence>MTTYKHTQIGYLMLVVTLAVLVLFAWLYITASAEPDSVDSGTNFAVTAIMALILFILASFATLTASIDENYLRIKFGYGIFARMFPLNQIASVQSVKNHWYYGWGVKVWFWPYMWIYNVSGFDAVEIIMRNGKVYRIGTDVSEELETAIKQAINT</sequence>
<evidence type="ECO:0000256" key="1">
    <source>
        <dbReference type="SAM" id="Phobius"/>
    </source>
</evidence>
<dbReference type="Proteomes" id="UP000808388">
    <property type="component" value="Unassembled WGS sequence"/>
</dbReference>
<gene>
    <name evidence="2" type="ORF">HY220_00045</name>
</gene>
<name>A0A9D6LR23_9BACT</name>
<evidence type="ECO:0000313" key="2">
    <source>
        <dbReference type="EMBL" id="MBI3627132.1"/>
    </source>
</evidence>
<feature type="transmembrane region" description="Helical" evidence="1">
    <location>
        <begin position="9"/>
        <end position="29"/>
    </location>
</feature>
<evidence type="ECO:0000313" key="3">
    <source>
        <dbReference type="Proteomes" id="UP000808388"/>
    </source>
</evidence>
<organism evidence="2 3">
    <name type="scientific">Candidatus Sungiibacteriota bacterium</name>
    <dbReference type="NCBI Taxonomy" id="2750080"/>
    <lineage>
        <taxon>Bacteria</taxon>
        <taxon>Candidatus Sungiibacteriota</taxon>
    </lineage>
</organism>
<proteinExistence type="predicted"/>
<dbReference type="EMBL" id="JACQCQ010000001">
    <property type="protein sequence ID" value="MBI3627132.1"/>
    <property type="molecule type" value="Genomic_DNA"/>
</dbReference>
<feature type="transmembrane region" description="Helical" evidence="1">
    <location>
        <begin position="44"/>
        <end position="65"/>
    </location>
</feature>
<protein>
    <submittedName>
        <fullName evidence="2">Uncharacterized protein</fullName>
    </submittedName>
</protein>
<keyword evidence="1" id="KW-0812">Transmembrane</keyword>
<reference evidence="2" key="1">
    <citation type="submission" date="2020-07" db="EMBL/GenBank/DDBJ databases">
        <title>Huge and variable diversity of episymbiotic CPR bacteria and DPANN archaea in groundwater ecosystems.</title>
        <authorList>
            <person name="He C.Y."/>
            <person name="Keren R."/>
            <person name="Whittaker M."/>
            <person name="Farag I.F."/>
            <person name="Doudna J."/>
            <person name="Cate J.H.D."/>
            <person name="Banfield J.F."/>
        </authorList>
    </citation>
    <scope>NUCLEOTIDE SEQUENCE</scope>
    <source>
        <strain evidence="2">NC_groundwater_972_Pr1_S-0.2um_49_27</strain>
    </source>
</reference>
<dbReference type="AlphaFoldDB" id="A0A9D6LR23"/>
<keyword evidence="1" id="KW-0472">Membrane</keyword>
<keyword evidence="1" id="KW-1133">Transmembrane helix</keyword>
<comment type="caution">
    <text evidence="2">The sequence shown here is derived from an EMBL/GenBank/DDBJ whole genome shotgun (WGS) entry which is preliminary data.</text>
</comment>
<accession>A0A9D6LR23</accession>